<keyword evidence="1" id="KW-1133">Transmembrane helix</keyword>
<dbReference type="AlphaFoldDB" id="A0A2P4SEZ6"/>
<dbReference type="EMBL" id="PPHD01055720">
    <property type="protein sequence ID" value="POI22687.1"/>
    <property type="molecule type" value="Genomic_DNA"/>
</dbReference>
<evidence type="ECO:0000313" key="2">
    <source>
        <dbReference type="EMBL" id="POI22687.1"/>
    </source>
</evidence>
<accession>A0A2P4SEZ6</accession>
<keyword evidence="3" id="KW-1185">Reference proteome</keyword>
<sequence length="116" mass="12925">MQEVIQQLPAPHYRSENCCLQSGELSPAAFQRALMQWQALCHARGVMPVCVEVVAGSIRGVNGLGQFLGTGAWLVQLMAAAVLCWGLVLQRGTWSSLIYLLFRSKNKNWHVLRFVL</sequence>
<feature type="transmembrane region" description="Helical" evidence="1">
    <location>
        <begin position="73"/>
        <end position="102"/>
    </location>
</feature>
<keyword evidence="1" id="KW-0812">Transmembrane</keyword>
<organism evidence="2 3">
    <name type="scientific">Bambusicola thoracicus</name>
    <name type="common">Chinese bamboo-partridge</name>
    <name type="synonym">Perdix thoracica</name>
    <dbReference type="NCBI Taxonomy" id="9083"/>
    <lineage>
        <taxon>Eukaryota</taxon>
        <taxon>Metazoa</taxon>
        <taxon>Chordata</taxon>
        <taxon>Craniata</taxon>
        <taxon>Vertebrata</taxon>
        <taxon>Euteleostomi</taxon>
        <taxon>Archelosauria</taxon>
        <taxon>Archosauria</taxon>
        <taxon>Dinosauria</taxon>
        <taxon>Saurischia</taxon>
        <taxon>Theropoda</taxon>
        <taxon>Coelurosauria</taxon>
        <taxon>Aves</taxon>
        <taxon>Neognathae</taxon>
        <taxon>Galloanserae</taxon>
        <taxon>Galliformes</taxon>
        <taxon>Phasianidae</taxon>
        <taxon>Perdicinae</taxon>
        <taxon>Bambusicola</taxon>
    </lineage>
</organism>
<comment type="caution">
    <text evidence="2">The sequence shown here is derived from an EMBL/GenBank/DDBJ whole genome shotgun (WGS) entry which is preliminary data.</text>
</comment>
<dbReference type="Proteomes" id="UP000237246">
    <property type="component" value="Unassembled WGS sequence"/>
</dbReference>
<reference evidence="2 3" key="1">
    <citation type="submission" date="2018-01" db="EMBL/GenBank/DDBJ databases">
        <title>Comparison of the Chinese Bamboo Partridge and Red Junglefowl genome sequences highlights the importance of demography in genome evolution.</title>
        <authorList>
            <person name="Tiley G.P."/>
            <person name="Kimball R.T."/>
            <person name="Braun E.L."/>
            <person name="Burleigh J.G."/>
        </authorList>
    </citation>
    <scope>NUCLEOTIDE SEQUENCE [LARGE SCALE GENOMIC DNA]</scope>
    <source>
        <strain evidence="2">RTK389</strain>
        <tissue evidence="2">Blood</tissue>
    </source>
</reference>
<keyword evidence="1" id="KW-0472">Membrane</keyword>
<gene>
    <name evidence="2" type="ORF">CIB84_013565</name>
</gene>
<protein>
    <submittedName>
        <fullName evidence="2">Uncharacterized protein</fullName>
    </submittedName>
</protein>
<evidence type="ECO:0000256" key="1">
    <source>
        <dbReference type="SAM" id="Phobius"/>
    </source>
</evidence>
<proteinExistence type="predicted"/>
<evidence type="ECO:0000313" key="3">
    <source>
        <dbReference type="Proteomes" id="UP000237246"/>
    </source>
</evidence>
<name>A0A2P4SEZ6_BAMTH</name>